<gene>
    <name evidence="2" type="ORF">Q8X39_10650</name>
</gene>
<keyword evidence="2" id="KW-0808">Transferase</keyword>
<keyword evidence="2" id="KW-0012">Acyltransferase</keyword>
<feature type="domain" description="BioF2-like acetyltransferase" evidence="1">
    <location>
        <begin position="167"/>
        <end position="312"/>
    </location>
</feature>
<organism evidence="2 3">
    <name type="scientific">Leptothrix discophora</name>
    <dbReference type="NCBI Taxonomy" id="89"/>
    <lineage>
        <taxon>Bacteria</taxon>
        <taxon>Pseudomonadati</taxon>
        <taxon>Pseudomonadota</taxon>
        <taxon>Betaproteobacteria</taxon>
        <taxon>Burkholderiales</taxon>
        <taxon>Sphaerotilaceae</taxon>
        <taxon>Leptothrix</taxon>
    </lineage>
</organism>
<dbReference type="Gene3D" id="3.40.630.30">
    <property type="match status" value="1"/>
</dbReference>
<evidence type="ECO:0000313" key="2">
    <source>
        <dbReference type="EMBL" id="MDP4301095.1"/>
    </source>
</evidence>
<dbReference type="EC" id="2.3.1.-" evidence="2"/>
<dbReference type="GO" id="GO:0016746">
    <property type="term" value="F:acyltransferase activity"/>
    <property type="evidence" value="ECO:0007669"/>
    <property type="project" value="UniProtKB-KW"/>
</dbReference>
<dbReference type="Proteomes" id="UP001235760">
    <property type="component" value="Unassembled WGS sequence"/>
</dbReference>
<comment type="caution">
    <text evidence="2">The sequence shown here is derived from an EMBL/GenBank/DDBJ whole genome shotgun (WGS) entry which is preliminary data.</text>
</comment>
<evidence type="ECO:0000259" key="1">
    <source>
        <dbReference type="Pfam" id="PF13480"/>
    </source>
</evidence>
<protein>
    <submittedName>
        <fullName evidence="2">GNAT family N-acetyltransferase</fullName>
        <ecNumber evidence="2">2.3.1.-</ecNumber>
    </submittedName>
</protein>
<reference evidence="2 3" key="1">
    <citation type="submission" date="2023-08" db="EMBL/GenBank/DDBJ databases">
        <authorList>
            <person name="Roldan D.M."/>
            <person name="Menes R.J."/>
        </authorList>
    </citation>
    <scope>NUCLEOTIDE SEQUENCE [LARGE SCALE GENOMIC DNA]</scope>
    <source>
        <strain evidence="2 3">CCM 2812</strain>
    </source>
</reference>
<evidence type="ECO:0000313" key="3">
    <source>
        <dbReference type="Proteomes" id="UP001235760"/>
    </source>
</evidence>
<accession>A0ABT9G3V0</accession>
<dbReference type="InterPro" id="IPR038740">
    <property type="entry name" value="BioF2-like_GNAT_dom"/>
</dbReference>
<name>A0ABT9G3V0_LEPDI</name>
<proteinExistence type="predicted"/>
<dbReference type="SUPFAM" id="SSF55729">
    <property type="entry name" value="Acyl-CoA N-acyltransferases (Nat)"/>
    <property type="match status" value="1"/>
</dbReference>
<keyword evidence="3" id="KW-1185">Reference proteome</keyword>
<dbReference type="EMBL" id="JAUZEE010000005">
    <property type="protein sequence ID" value="MDP4301095.1"/>
    <property type="molecule type" value="Genomic_DNA"/>
</dbReference>
<sequence length="351" mass="39230">MTRERHLLSRPEDLAPWADDWTRLARRHRSPTHGLTWAAATLATLVPRDGAPLQLFVVRRDGHVCALAPLQCKRDGWLRRLEMLGADDVGEPLDLMYEDDPALDELLRAVRAGGLPTVYARLPHDSAVPALLPRVLAGRRSRVRVRPAEPYPAIDLRLHPEGELNSGRRSDLRRMRRKAAEQGGWRHDYLKPAPHEVPALLAQAVEIEARSWKTDDGHALCQNEVERSFLLDQLTRCAQDGSLRIAFGHLGDRAVAMQLAQVDAGSYWLFKIGYDAGSGAIAPGQLLMQDTLAEAVAEGLHTYELMGTAADWTRVWTRQELASWRAEVLPLGGQALLRLGLAAWRRLRPAR</sequence>
<dbReference type="InterPro" id="IPR016181">
    <property type="entry name" value="Acyl_CoA_acyltransferase"/>
</dbReference>
<dbReference type="Pfam" id="PF13480">
    <property type="entry name" value="Acetyltransf_6"/>
    <property type="match status" value="1"/>
</dbReference>